<dbReference type="InterPro" id="IPR019489">
    <property type="entry name" value="Clp_ATPase_C"/>
</dbReference>
<gene>
    <name evidence="8" type="ORF">CEN89_379</name>
</gene>
<keyword evidence="2" id="KW-0547">Nucleotide-binding</keyword>
<dbReference type="InterPro" id="IPR004176">
    <property type="entry name" value="Clp_R_N"/>
</dbReference>
<dbReference type="PANTHER" id="PTHR11638:SF18">
    <property type="entry name" value="HEAT SHOCK PROTEIN 104"/>
    <property type="match status" value="1"/>
</dbReference>
<dbReference type="Gene3D" id="3.40.50.300">
    <property type="entry name" value="P-loop containing nucleotide triphosphate hydrolases"/>
    <property type="match status" value="2"/>
</dbReference>
<evidence type="ECO:0000256" key="6">
    <source>
        <dbReference type="SAM" id="Coils"/>
    </source>
</evidence>
<dbReference type="PROSITE" id="PS51903">
    <property type="entry name" value="CLP_R"/>
    <property type="match status" value="1"/>
</dbReference>
<dbReference type="PANTHER" id="PTHR11638">
    <property type="entry name" value="ATP-DEPENDENT CLP PROTEASE"/>
    <property type="match status" value="1"/>
</dbReference>
<dbReference type="Pfam" id="PF02861">
    <property type="entry name" value="Clp_N"/>
    <property type="match status" value="1"/>
</dbReference>
<reference evidence="8 9" key="1">
    <citation type="submission" date="2017-07" db="EMBL/GenBank/DDBJ databases">
        <title>Mechanisms for carbon and nitrogen cycling indicate functional differentiation within the Candidate Phyla Radiation.</title>
        <authorList>
            <person name="Danczak R.E."/>
            <person name="Johnston M.D."/>
            <person name="Kenah C."/>
            <person name="Slattery M."/>
            <person name="Wrighton K.C."/>
            <person name="Wilkins M.J."/>
        </authorList>
    </citation>
    <scope>NUCLEOTIDE SEQUENCE [LARGE SCALE GENOMIC DNA]</scope>
    <source>
        <strain evidence="8">Licking1014_7</strain>
    </source>
</reference>
<dbReference type="SUPFAM" id="SSF81923">
    <property type="entry name" value="Double Clp-N motif"/>
    <property type="match status" value="1"/>
</dbReference>
<organism evidence="8 9">
    <name type="scientific">Candidatus Berkelbacteria bacterium Licking1014_7</name>
    <dbReference type="NCBI Taxonomy" id="2017147"/>
    <lineage>
        <taxon>Bacteria</taxon>
        <taxon>Candidatus Berkelbacteria</taxon>
    </lineage>
</organism>
<dbReference type="Proteomes" id="UP000315689">
    <property type="component" value="Unassembled WGS sequence"/>
</dbReference>
<dbReference type="GO" id="GO:0005524">
    <property type="term" value="F:ATP binding"/>
    <property type="evidence" value="ECO:0007669"/>
    <property type="project" value="UniProtKB-KW"/>
</dbReference>
<evidence type="ECO:0000256" key="5">
    <source>
        <dbReference type="PROSITE-ProRule" id="PRU01251"/>
    </source>
</evidence>
<dbReference type="GO" id="GO:0034605">
    <property type="term" value="P:cellular response to heat"/>
    <property type="evidence" value="ECO:0007669"/>
    <property type="project" value="TreeGrafter"/>
</dbReference>
<name>A0A554LJB0_9BACT</name>
<evidence type="ECO:0000313" key="8">
    <source>
        <dbReference type="EMBL" id="TSC92937.1"/>
    </source>
</evidence>
<dbReference type="SMART" id="SM01086">
    <property type="entry name" value="ClpB_D2-small"/>
    <property type="match status" value="1"/>
</dbReference>
<dbReference type="GO" id="GO:0016887">
    <property type="term" value="F:ATP hydrolysis activity"/>
    <property type="evidence" value="ECO:0007669"/>
    <property type="project" value="InterPro"/>
</dbReference>
<dbReference type="EMBL" id="VMGK01000010">
    <property type="protein sequence ID" value="TSC92937.1"/>
    <property type="molecule type" value="Genomic_DNA"/>
</dbReference>
<dbReference type="FunFam" id="3.40.50.300:FF:000010">
    <property type="entry name" value="Chaperone clpB 1, putative"/>
    <property type="match status" value="1"/>
</dbReference>
<dbReference type="InterPro" id="IPR018368">
    <property type="entry name" value="ClpA/B_CS1"/>
</dbReference>
<evidence type="ECO:0000256" key="1">
    <source>
        <dbReference type="ARBA" id="ARBA00022737"/>
    </source>
</evidence>
<keyword evidence="6" id="KW-0175">Coiled coil</keyword>
<dbReference type="InterPro" id="IPR041546">
    <property type="entry name" value="ClpA/ClpB_AAA_lid"/>
</dbReference>
<dbReference type="Gene3D" id="4.10.860.10">
    <property type="entry name" value="UVR domain"/>
    <property type="match status" value="1"/>
</dbReference>
<dbReference type="PRINTS" id="PR00300">
    <property type="entry name" value="CLPPROTEASEA"/>
</dbReference>
<dbReference type="InterPro" id="IPR027417">
    <property type="entry name" value="P-loop_NTPase"/>
</dbReference>
<dbReference type="InterPro" id="IPR036628">
    <property type="entry name" value="Clp_N_dom_sf"/>
</dbReference>
<sequence length="872" mass="97712">MAGGRFEICILNFIMDPNIFKKFSDNARKIMTAGQRIAKEMRSSLNSEHLLIALSLTPGTLAYEILQDPNNRISADQIRLILSLRGPESGLTTGISNQAKKILEQASMMALDFHHSQIDAEHILLGITTLPDSAAYQIITRLGINPRNIRDQILGIFEGLSTIEKLSHKLSQSHPDMPFPEGLIEFKFFKAPAIQGVPTKTPALAQFAQNLTKKAQNGKIDPVVSRQAEILRIIQILSRKTKNNPVLIGDSGVGKTAIVEGLAQQIVQNKIPPALIGKQIYSLDLALIVAGTSYRGQFEARIKKIIDEIKKDKNIILFIDELHTLIGAGAAEGSLDAANILKPALAKGDIHLIGATTIDEYRKHIERDPALERRLQTILIKEPTINQTINILSGIRAVYEHHHKVKITDQALIASATLSARYIADRFLPDKAIDLIDEASAAKQIKNAARFALKKVNQKQNKLEKILTQKNQAIDNQDFNTAAQLRLEEIRVRQELKKTTRKNSETLPSVTSEDIAEIVSNWTGVPVTTMIKSEREKLNKLEKTLSKYVIGQKVAVDEIAKVVKRAKAGIHNPRRPLGSFIFLGPTGVGKTYLAQTLAAEVYKKHNSLIKIDMSEFMERHNISRLVGAPPGYVGYEEAGKLTEEVRRNPYCVILLDEIEKAHPEVFNILLQILEDGFLTDAKGRRINFRNTIIIMTSNIGIEKLNKHASIGFTSKKPFDSQAHWIEARQEILEELKNALKPELINRIDKIIVFEPLNQKAIKQIIKNQFAELQKRLAKQKIELTIRQNAINFLAKVSFEPEYGARPLRRAITEYIENPLSEKILERKIKPGDKVDINFQNKNKTITLNVDKKTAGKSLRKNKLATIATINKK</sequence>
<dbReference type="GO" id="GO:0005737">
    <property type="term" value="C:cytoplasm"/>
    <property type="evidence" value="ECO:0007669"/>
    <property type="project" value="TreeGrafter"/>
</dbReference>
<dbReference type="Gene3D" id="1.10.8.60">
    <property type="match status" value="2"/>
</dbReference>
<dbReference type="Pfam" id="PF00004">
    <property type="entry name" value="AAA"/>
    <property type="match status" value="1"/>
</dbReference>
<dbReference type="FunFam" id="3.40.50.300:FF:000025">
    <property type="entry name" value="ATP-dependent Clp protease subunit"/>
    <property type="match status" value="1"/>
</dbReference>
<dbReference type="AlphaFoldDB" id="A0A554LJB0"/>
<evidence type="ECO:0000313" key="9">
    <source>
        <dbReference type="Proteomes" id="UP000315689"/>
    </source>
</evidence>
<dbReference type="InterPro" id="IPR001270">
    <property type="entry name" value="ClpA/B"/>
</dbReference>
<evidence type="ECO:0000256" key="3">
    <source>
        <dbReference type="ARBA" id="ARBA00022840"/>
    </source>
</evidence>
<dbReference type="PROSITE" id="PS00870">
    <property type="entry name" value="CLPAB_1"/>
    <property type="match status" value="1"/>
</dbReference>
<dbReference type="Gene3D" id="1.10.1780.10">
    <property type="entry name" value="Clp, N-terminal domain"/>
    <property type="match status" value="1"/>
</dbReference>
<proteinExistence type="predicted"/>
<comment type="caution">
    <text evidence="8">The sequence shown here is derived from an EMBL/GenBank/DDBJ whole genome shotgun (WGS) entry which is preliminary data.</text>
</comment>
<dbReference type="Pfam" id="PF10431">
    <property type="entry name" value="ClpB_D2-small"/>
    <property type="match status" value="1"/>
</dbReference>
<feature type="domain" description="Clp R" evidence="7">
    <location>
        <begin position="20"/>
        <end position="159"/>
    </location>
</feature>
<dbReference type="Pfam" id="PF17871">
    <property type="entry name" value="AAA_lid_9"/>
    <property type="match status" value="1"/>
</dbReference>
<keyword evidence="1 5" id="KW-0677">Repeat</keyword>
<evidence type="ECO:0000256" key="4">
    <source>
        <dbReference type="ARBA" id="ARBA00023186"/>
    </source>
</evidence>
<keyword evidence="4" id="KW-0143">Chaperone</keyword>
<dbReference type="InterPro" id="IPR003959">
    <property type="entry name" value="ATPase_AAA_core"/>
</dbReference>
<dbReference type="InterPro" id="IPR050130">
    <property type="entry name" value="ClpA_ClpB"/>
</dbReference>
<feature type="coiled-coil region" evidence="6">
    <location>
        <begin position="442"/>
        <end position="476"/>
    </location>
</feature>
<accession>A0A554LJB0</accession>
<protein>
    <submittedName>
        <fullName evidence="8">Chaperone ATPase</fullName>
    </submittedName>
</protein>
<dbReference type="SMART" id="SM00382">
    <property type="entry name" value="AAA"/>
    <property type="match status" value="2"/>
</dbReference>
<dbReference type="InterPro" id="IPR003593">
    <property type="entry name" value="AAA+_ATPase"/>
</dbReference>
<dbReference type="SUPFAM" id="SSF52540">
    <property type="entry name" value="P-loop containing nucleoside triphosphate hydrolases"/>
    <property type="match status" value="2"/>
</dbReference>
<dbReference type="Pfam" id="PF07724">
    <property type="entry name" value="AAA_2"/>
    <property type="match status" value="1"/>
</dbReference>
<evidence type="ECO:0000256" key="2">
    <source>
        <dbReference type="ARBA" id="ARBA00022741"/>
    </source>
</evidence>
<dbReference type="CDD" id="cd00009">
    <property type="entry name" value="AAA"/>
    <property type="match status" value="1"/>
</dbReference>
<dbReference type="CDD" id="cd19499">
    <property type="entry name" value="RecA-like_ClpB_Hsp104-like"/>
    <property type="match status" value="1"/>
</dbReference>
<keyword evidence="3" id="KW-0067">ATP-binding</keyword>
<evidence type="ECO:0000259" key="7">
    <source>
        <dbReference type="PROSITE" id="PS51903"/>
    </source>
</evidence>